<feature type="compositionally biased region" description="Basic residues" evidence="2">
    <location>
        <begin position="104"/>
        <end position="113"/>
    </location>
</feature>
<dbReference type="Gene3D" id="1.20.5.170">
    <property type="match status" value="1"/>
</dbReference>
<feature type="coiled-coil region" evidence="1">
    <location>
        <begin position="138"/>
        <end position="179"/>
    </location>
</feature>
<dbReference type="GO" id="GO:0000978">
    <property type="term" value="F:RNA polymerase II cis-regulatory region sequence-specific DNA binding"/>
    <property type="evidence" value="ECO:0007669"/>
    <property type="project" value="TreeGrafter"/>
</dbReference>
<dbReference type="Proteomes" id="UP000549394">
    <property type="component" value="Unassembled WGS sequence"/>
</dbReference>
<accession>A0A7I8VRP9</accession>
<protein>
    <recommendedName>
        <fullName evidence="3">BZIP domain-containing protein</fullName>
    </recommendedName>
</protein>
<dbReference type="Pfam" id="PF07716">
    <property type="entry name" value="bZIP_2"/>
    <property type="match status" value="1"/>
</dbReference>
<evidence type="ECO:0000256" key="2">
    <source>
        <dbReference type="SAM" id="MobiDB-lite"/>
    </source>
</evidence>
<name>A0A7I8VRP9_9ANNE</name>
<dbReference type="PANTHER" id="PTHR23334">
    <property type="entry name" value="CCAAT/ENHANCER BINDING PROTEIN"/>
    <property type="match status" value="1"/>
</dbReference>
<reference evidence="4 5" key="1">
    <citation type="submission" date="2020-08" db="EMBL/GenBank/DDBJ databases">
        <authorList>
            <person name="Hejnol A."/>
        </authorList>
    </citation>
    <scope>NUCLEOTIDE SEQUENCE [LARGE SCALE GENOMIC DNA]</scope>
</reference>
<dbReference type="InterPro" id="IPR046347">
    <property type="entry name" value="bZIP_sf"/>
</dbReference>
<dbReference type="InterPro" id="IPR004827">
    <property type="entry name" value="bZIP"/>
</dbReference>
<organism evidence="4 5">
    <name type="scientific">Dimorphilus gyrociliatus</name>
    <dbReference type="NCBI Taxonomy" id="2664684"/>
    <lineage>
        <taxon>Eukaryota</taxon>
        <taxon>Metazoa</taxon>
        <taxon>Spiralia</taxon>
        <taxon>Lophotrochozoa</taxon>
        <taxon>Annelida</taxon>
        <taxon>Polychaeta</taxon>
        <taxon>Polychaeta incertae sedis</taxon>
        <taxon>Dinophilidae</taxon>
        <taxon>Dimorphilus</taxon>
    </lineage>
</organism>
<sequence>MEYFQSYDSMAKIDSDIGPTSPTPMTSEIGLNNIEASTEGTVNVSEYLTPTTNIDEISFDNVLIDEDMCIDFKQPDSRIIEAPLVKVEIEPADSAEIANEPLTRRGKGRVPKRKREEKGSFEYMKKRQKNNESVRKCREKAKERQAETEKTLHILREENSNLKSQLAEQSHENKILKQLLQTFIPDRAKEGVDLLKCLKKS</sequence>
<dbReference type="PANTHER" id="PTHR23334:SF43">
    <property type="entry name" value="CCAAT_ENHANCER-BINDING PROTEIN HOMOLOG 1-RELATED"/>
    <property type="match status" value="1"/>
</dbReference>
<keyword evidence="5" id="KW-1185">Reference proteome</keyword>
<proteinExistence type="predicted"/>
<dbReference type="InterPro" id="IPR031106">
    <property type="entry name" value="C/EBP"/>
</dbReference>
<evidence type="ECO:0000256" key="1">
    <source>
        <dbReference type="SAM" id="Coils"/>
    </source>
</evidence>
<dbReference type="EMBL" id="CAJFCJ010000007">
    <property type="protein sequence ID" value="CAD5117267.1"/>
    <property type="molecule type" value="Genomic_DNA"/>
</dbReference>
<comment type="caution">
    <text evidence="4">The sequence shown here is derived from an EMBL/GenBank/DDBJ whole genome shotgun (WGS) entry which is preliminary data.</text>
</comment>
<dbReference type="PROSITE" id="PS50217">
    <property type="entry name" value="BZIP"/>
    <property type="match status" value="1"/>
</dbReference>
<dbReference type="GO" id="GO:0000981">
    <property type="term" value="F:DNA-binding transcription factor activity, RNA polymerase II-specific"/>
    <property type="evidence" value="ECO:0007669"/>
    <property type="project" value="TreeGrafter"/>
</dbReference>
<evidence type="ECO:0000313" key="4">
    <source>
        <dbReference type="EMBL" id="CAD5117267.1"/>
    </source>
</evidence>
<dbReference type="OrthoDB" id="10032067at2759"/>
<dbReference type="SUPFAM" id="SSF57959">
    <property type="entry name" value="Leucine zipper domain"/>
    <property type="match status" value="1"/>
</dbReference>
<keyword evidence="1" id="KW-0175">Coiled coil</keyword>
<evidence type="ECO:0000313" key="5">
    <source>
        <dbReference type="Proteomes" id="UP000549394"/>
    </source>
</evidence>
<dbReference type="CDD" id="cd14693">
    <property type="entry name" value="bZIP_CEBP"/>
    <property type="match status" value="1"/>
</dbReference>
<evidence type="ECO:0000259" key="3">
    <source>
        <dbReference type="PROSITE" id="PS50217"/>
    </source>
</evidence>
<gene>
    <name evidence="4" type="ORF">DGYR_LOCUS5813</name>
</gene>
<dbReference type="GO" id="GO:0006351">
    <property type="term" value="P:DNA-templated transcription"/>
    <property type="evidence" value="ECO:0007669"/>
    <property type="project" value="InterPro"/>
</dbReference>
<feature type="domain" description="BZIP" evidence="3">
    <location>
        <begin position="120"/>
        <end position="183"/>
    </location>
</feature>
<dbReference type="SMART" id="SM00338">
    <property type="entry name" value="BRLZ"/>
    <property type="match status" value="1"/>
</dbReference>
<feature type="region of interest" description="Disordered" evidence="2">
    <location>
        <begin position="97"/>
        <end position="119"/>
    </location>
</feature>
<dbReference type="AlphaFoldDB" id="A0A7I8VRP9"/>